<organism evidence="1 2">
    <name type="scientific">Nonomuraea montanisoli</name>
    <dbReference type="NCBI Taxonomy" id="2741721"/>
    <lineage>
        <taxon>Bacteria</taxon>
        <taxon>Bacillati</taxon>
        <taxon>Actinomycetota</taxon>
        <taxon>Actinomycetes</taxon>
        <taxon>Streptosporangiales</taxon>
        <taxon>Streptosporangiaceae</taxon>
        <taxon>Nonomuraea</taxon>
    </lineage>
</organism>
<dbReference type="EMBL" id="JABWGN010000007">
    <property type="protein sequence ID" value="NUW33870.1"/>
    <property type="molecule type" value="Genomic_DNA"/>
</dbReference>
<reference evidence="1 2" key="1">
    <citation type="submission" date="2020-06" db="EMBL/GenBank/DDBJ databases">
        <title>Nonomuraea sp. SMC257, a novel actinomycete isolated from soil.</title>
        <authorList>
            <person name="Chanama M."/>
        </authorList>
    </citation>
    <scope>NUCLEOTIDE SEQUENCE [LARGE SCALE GENOMIC DNA]</scope>
    <source>
        <strain evidence="1 2">SMC257</strain>
    </source>
</reference>
<protein>
    <submittedName>
        <fullName evidence="1">Uncharacterized protein</fullName>
    </submittedName>
</protein>
<evidence type="ECO:0000313" key="2">
    <source>
        <dbReference type="Proteomes" id="UP000586042"/>
    </source>
</evidence>
<accession>A0A7Y6I8W9</accession>
<sequence>MKIEGDKDPVDHRLDAYRGRVARLTKDGKPMGFLHITVERWGEVKGLFWRRRLVNGRELPHWHVATRKEDGSWEHEDTISFAMTPEELDQELAELESGYFDGRQGRLRMEWLNGEEAKSALSEHFHG</sequence>
<dbReference type="Proteomes" id="UP000586042">
    <property type="component" value="Unassembled WGS sequence"/>
</dbReference>
<proteinExistence type="predicted"/>
<evidence type="ECO:0000313" key="1">
    <source>
        <dbReference type="EMBL" id="NUW33870.1"/>
    </source>
</evidence>
<name>A0A7Y6I8W9_9ACTN</name>
<comment type="caution">
    <text evidence="1">The sequence shown here is derived from an EMBL/GenBank/DDBJ whole genome shotgun (WGS) entry which is preliminary data.</text>
</comment>
<dbReference type="RefSeq" id="WP_175591288.1">
    <property type="nucleotide sequence ID" value="NZ_JABWGN010000007.1"/>
</dbReference>
<dbReference type="AlphaFoldDB" id="A0A7Y6I8W9"/>
<gene>
    <name evidence="1" type="ORF">HTZ77_20890</name>
</gene>
<keyword evidence="2" id="KW-1185">Reference proteome</keyword>